<dbReference type="PRINTS" id="PR00410">
    <property type="entry name" value="PHEHYDRXLASE"/>
</dbReference>
<dbReference type="SUPFAM" id="SSF63380">
    <property type="entry name" value="Riboflavin synthase domain-like"/>
    <property type="match status" value="1"/>
</dbReference>
<evidence type="ECO:0000256" key="4">
    <source>
        <dbReference type="ARBA" id="ARBA00022827"/>
    </source>
</evidence>
<dbReference type="InterPro" id="IPR001709">
    <property type="entry name" value="Flavoprot_Pyr_Nucl_cyt_Rdtase"/>
</dbReference>
<dbReference type="Pfam" id="PF00175">
    <property type="entry name" value="NAD_binding_1"/>
    <property type="match status" value="1"/>
</dbReference>
<keyword evidence="4" id="KW-0274">FAD</keyword>
<accession>A0ABN7RUX5</accession>
<dbReference type="SUPFAM" id="SSF52343">
    <property type="entry name" value="Ferredoxin reductase-like, C-terminal NADP-linked domain"/>
    <property type="match status" value="1"/>
</dbReference>
<keyword evidence="6" id="KW-0560">Oxidoreductase</keyword>
<dbReference type="InterPro" id="IPR038579">
    <property type="entry name" value="Ribosomal_eS21_sf"/>
</dbReference>
<evidence type="ECO:0000256" key="8">
    <source>
        <dbReference type="ARBA" id="ARBA00023274"/>
    </source>
</evidence>
<evidence type="ECO:0000256" key="1">
    <source>
        <dbReference type="ARBA" id="ARBA00001974"/>
    </source>
</evidence>
<dbReference type="InterPro" id="IPR052128">
    <property type="entry name" value="Oxidoreductase_NAD-binding"/>
</dbReference>
<dbReference type="PROSITE" id="PS51384">
    <property type="entry name" value="FAD_FR"/>
    <property type="match status" value="1"/>
</dbReference>
<evidence type="ECO:0000259" key="10">
    <source>
        <dbReference type="PROSITE" id="PS51384"/>
    </source>
</evidence>
<dbReference type="InterPro" id="IPR039261">
    <property type="entry name" value="FNR_nucleotide-bd"/>
</dbReference>
<dbReference type="Gene3D" id="2.40.30.10">
    <property type="entry name" value="Translation factors"/>
    <property type="match status" value="1"/>
</dbReference>
<evidence type="ECO:0000256" key="7">
    <source>
        <dbReference type="ARBA" id="ARBA00023027"/>
    </source>
</evidence>
<dbReference type="EMBL" id="OU015568">
    <property type="protein sequence ID" value="CAG5086601.1"/>
    <property type="molecule type" value="Genomic_DNA"/>
</dbReference>
<dbReference type="InterPro" id="IPR001931">
    <property type="entry name" value="Ribosomal_eS21"/>
</dbReference>
<keyword evidence="3" id="KW-0285">Flavoprotein</keyword>
<dbReference type="InterPro" id="IPR017938">
    <property type="entry name" value="Riboflavin_synthase-like_b-brl"/>
</dbReference>
<comment type="similarity">
    <text evidence="2">Belongs to the eukaryotic ribosomal protein eS21 family.</text>
</comment>
<evidence type="ECO:0000313" key="12">
    <source>
        <dbReference type="Proteomes" id="UP001158576"/>
    </source>
</evidence>
<feature type="domain" description="FAD-binding FR-type" evidence="10">
    <location>
        <begin position="1"/>
        <end position="109"/>
    </location>
</feature>
<evidence type="ECO:0000313" key="11">
    <source>
        <dbReference type="EMBL" id="CAG5086601.1"/>
    </source>
</evidence>
<organism evidence="11 12">
    <name type="scientific">Oikopleura dioica</name>
    <name type="common">Tunicate</name>
    <dbReference type="NCBI Taxonomy" id="34765"/>
    <lineage>
        <taxon>Eukaryota</taxon>
        <taxon>Metazoa</taxon>
        <taxon>Chordata</taxon>
        <taxon>Tunicata</taxon>
        <taxon>Appendicularia</taxon>
        <taxon>Copelata</taxon>
        <taxon>Oikopleuridae</taxon>
        <taxon>Oikopleura</taxon>
    </lineage>
</organism>
<reference evidence="11 12" key="1">
    <citation type="submission" date="2021-04" db="EMBL/GenBank/DDBJ databases">
        <authorList>
            <person name="Bliznina A."/>
        </authorList>
    </citation>
    <scope>NUCLEOTIDE SEQUENCE [LARGE SCALE GENOMIC DNA]</scope>
</reference>
<keyword evidence="7" id="KW-0520">NAD</keyword>
<dbReference type="InterPro" id="IPR001433">
    <property type="entry name" value="OxRdtase_FAD/NAD-bd"/>
</dbReference>
<dbReference type="PANTHER" id="PTHR46505">
    <property type="entry name" value="OXIDOREDUCTASE NAD-BINDING DOMAIN-CONTAINING PROTEIN 1"/>
    <property type="match status" value="1"/>
</dbReference>
<dbReference type="Pfam" id="PF01249">
    <property type="entry name" value="Ribosomal_S21e"/>
    <property type="match status" value="1"/>
</dbReference>
<sequence>MSLVRCRIKRLAQLTSSVKQVTLEATGDERFNFQPGQWVDFFPPNFLNPGGYSISSSPKDEEMELAIREAHHPVVRWIYEEAEVGDKVSVQVGGDWFLKKRKNGQKNLLLIAGGVGINPILSMLRHLSSDDDGWESITLLYSGRHWDDVLYKDESLLCLESLPQLNIKIFLSNQQSLGNLADSRRVSFRLGRISEKEVKEFDNRETVSYLCGPPAMSDETRFGQIKMQNDEGRVVDLYIPRKCTASNRLIGAKDKSSIQINFCDVDPGTGVMLKTNTTFAICGALRRMGESDDSIYRLAREQGLAK</sequence>
<dbReference type="InterPro" id="IPR017927">
    <property type="entry name" value="FAD-bd_FR_type"/>
</dbReference>
<gene>
    <name evidence="11" type="ORF">OKIOD_LOCUS2835</name>
</gene>
<keyword evidence="8" id="KW-0687">Ribonucleoprotein</keyword>
<dbReference type="CDD" id="cd00322">
    <property type="entry name" value="FNR_like"/>
    <property type="match status" value="1"/>
</dbReference>
<proteinExistence type="inferred from homology"/>
<dbReference type="PANTHER" id="PTHR46505:SF1">
    <property type="entry name" value="OXIDOREDUCTASE NAD-BINDING DOMAIN-CONTAINING PROTEIN 1"/>
    <property type="match status" value="1"/>
</dbReference>
<dbReference type="Proteomes" id="UP001158576">
    <property type="component" value="Chromosome PAR"/>
</dbReference>
<evidence type="ECO:0000256" key="2">
    <source>
        <dbReference type="ARBA" id="ARBA00010228"/>
    </source>
</evidence>
<evidence type="ECO:0000256" key="6">
    <source>
        <dbReference type="ARBA" id="ARBA00023002"/>
    </source>
</evidence>
<protein>
    <recommendedName>
        <fullName evidence="9">Oxidoreductase NAD-binding domain-containing protein 1</fullName>
    </recommendedName>
</protein>
<evidence type="ECO:0000256" key="9">
    <source>
        <dbReference type="ARBA" id="ARBA00040516"/>
    </source>
</evidence>
<dbReference type="Gene3D" id="3.30.1230.20">
    <property type="match status" value="1"/>
</dbReference>
<evidence type="ECO:0000256" key="3">
    <source>
        <dbReference type="ARBA" id="ARBA00022630"/>
    </source>
</evidence>
<evidence type="ECO:0000256" key="5">
    <source>
        <dbReference type="ARBA" id="ARBA00022980"/>
    </source>
</evidence>
<keyword evidence="5" id="KW-0689">Ribosomal protein</keyword>
<dbReference type="PRINTS" id="PR00371">
    <property type="entry name" value="FPNCR"/>
</dbReference>
<dbReference type="Gene3D" id="3.40.50.80">
    <property type="entry name" value="Nucleotide-binding domain of ferredoxin-NADP reductase (FNR) module"/>
    <property type="match status" value="1"/>
</dbReference>
<keyword evidence="12" id="KW-1185">Reference proteome</keyword>
<name>A0ABN7RUX5_OIKDI</name>
<comment type="cofactor">
    <cofactor evidence="1">
        <name>FAD</name>
        <dbReference type="ChEBI" id="CHEBI:57692"/>
    </cofactor>
</comment>